<accession>A0A0Q0DK11</accession>
<comment type="caution">
    <text evidence="1">The sequence shown here is derived from an EMBL/GenBank/DDBJ whole genome shotgun (WGS) entry which is preliminary data.</text>
</comment>
<organism evidence="1 2">
    <name type="scientific">Pseudomonas syringae pv. spinaceae</name>
    <dbReference type="NCBI Taxonomy" id="264459"/>
    <lineage>
        <taxon>Bacteria</taxon>
        <taxon>Pseudomonadati</taxon>
        <taxon>Pseudomonadota</taxon>
        <taxon>Gammaproteobacteria</taxon>
        <taxon>Pseudomonadales</taxon>
        <taxon>Pseudomonadaceae</taxon>
        <taxon>Pseudomonas</taxon>
        <taxon>Pseudomonas syringae</taxon>
    </lineage>
</organism>
<protein>
    <submittedName>
        <fullName evidence="1">Uncharacterized protein</fullName>
    </submittedName>
</protein>
<sequence length="63" mass="6824">MVKALWRAGHLIATDPGKAREAVRPYFAHTEAAIFDAAWIASLPSYPATPRVELSGIEKTSVS</sequence>
<gene>
    <name evidence="1" type="ORF">ALO94_101102</name>
</gene>
<dbReference type="AlphaFoldDB" id="A0A0Q0DK11"/>
<dbReference type="PATRIC" id="fig|264459.3.peg.892"/>
<evidence type="ECO:0000313" key="2">
    <source>
        <dbReference type="Proteomes" id="UP000050384"/>
    </source>
</evidence>
<reference evidence="1 2" key="1">
    <citation type="submission" date="2015-09" db="EMBL/GenBank/DDBJ databases">
        <title>Genome announcement of multiple Pseudomonas syringae strains.</title>
        <authorList>
            <person name="Thakur S."/>
            <person name="Wang P.W."/>
            <person name="Gong Y."/>
            <person name="Weir B.S."/>
            <person name="Guttman D.S."/>
        </authorList>
    </citation>
    <scope>NUCLEOTIDE SEQUENCE [LARGE SCALE GENOMIC DNA]</scope>
    <source>
        <strain evidence="1 2">ICMP16929</strain>
    </source>
</reference>
<name>A0A0Q0DK11_PSESX</name>
<evidence type="ECO:0000313" key="1">
    <source>
        <dbReference type="EMBL" id="KPZ08128.1"/>
    </source>
</evidence>
<dbReference type="Proteomes" id="UP000050384">
    <property type="component" value="Unassembled WGS sequence"/>
</dbReference>
<proteinExistence type="predicted"/>
<dbReference type="EMBL" id="LJRI01000265">
    <property type="protein sequence ID" value="KPZ08128.1"/>
    <property type="molecule type" value="Genomic_DNA"/>
</dbReference>